<dbReference type="RefSeq" id="WP_038491624.1">
    <property type="nucleotide sequence ID" value="NZ_BCTH01000028.1"/>
</dbReference>
<dbReference type="InterPro" id="IPR007897">
    <property type="entry name" value="PHB_accumulat"/>
</dbReference>
<proteinExistence type="predicted"/>
<dbReference type="NCBIfam" id="TIGR01848">
    <property type="entry name" value="PHA_reg_PhaR"/>
    <property type="match status" value="1"/>
</dbReference>
<gene>
    <name evidence="3" type="primary">phaR</name>
    <name evidence="3" type="ORF">GJA_2136</name>
</gene>
<evidence type="ECO:0000259" key="1">
    <source>
        <dbReference type="Pfam" id="PF05233"/>
    </source>
</evidence>
<dbReference type="Pfam" id="PF05233">
    <property type="entry name" value="PHB_acc"/>
    <property type="match status" value="2"/>
</dbReference>
<dbReference type="InterPro" id="IPR012909">
    <property type="entry name" value="PHA_DNA-bd_N"/>
</dbReference>
<evidence type="ECO:0000313" key="4">
    <source>
        <dbReference type="Proteomes" id="UP000027604"/>
    </source>
</evidence>
<dbReference type="Proteomes" id="UP000027604">
    <property type="component" value="Chromosome I"/>
</dbReference>
<dbReference type="AlphaFoldDB" id="W0V4G1"/>
<reference evidence="3 4" key="1">
    <citation type="journal article" date="2015" name="Genome Announc.">
        <title>Genome Sequence of Mushroom Soft-Rot Pathogen Janthinobacterium agaricidamnosum.</title>
        <authorList>
            <person name="Graupner K."/>
            <person name="Lackner G."/>
            <person name="Hertweck C."/>
        </authorList>
    </citation>
    <scope>NUCLEOTIDE SEQUENCE [LARGE SCALE GENOMIC DNA]</scope>
    <source>
        <strain evidence="4">NBRC 102515 / DSM 9628</strain>
    </source>
</reference>
<feature type="domain" description="PHA accumulation regulator DNA-binding N-terminal" evidence="2">
    <location>
        <begin position="11"/>
        <end position="71"/>
    </location>
</feature>
<dbReference type="EMBL" id="HG322949">
    <property type="protein sequence ID" value="CDG82771.1"/>
    <property type="molecule type" value="Genomic_DNA"/>
</dbReference>
<organism evidence="3 4">
    <name type="scientific">Janthinobacterium agaricidamnosum NBRC 102515 = DSM 9628</name>
    <dbReference type="NCBI Taxonomy" id="1349767"/>
    <lineage>
        <taxon>Bacteria</taxon>
        <taxon>Pseudomonadati</taxon>
        <taxon>Pseudomonadota</taxon>
        <taxon>Betaproteobacteria</taxon>
        <taxon>Burkholderiales</taxon>
        <taxon>Oxalobacteraceae</taxon>
        <taxon>Janthinobacterium</taxon>
    </lineage>
</organism>
<dbReference type="GO" id="GO:0006355">
    <property type="term" value="P:regulation of DNA-templated transcription"/>
    <property type="evidence" value="ECO:0007669"/>
    <property type="project" value="InterPro"/>
</dbReference>
<dbReference type="PATRIC" id="fig|1349767.4.peg.3896"/>
<protein>
    <submittedName>
        <fullName evidence="3">Polyhydroxyalkanoate synthesis repressor PhaR</fullName>
    </submittedName>
</protein>
<dbReference type="OrthoDB" id="9795345at2"/>
<name>W0V4G1_9BURK</name>
<dbReference type="InterPro" id="IPR010134">
    <property type="entry name" value="PHA_reg_PhaR"/>
</dbReference>
<evidence type="ECO:0000259" key="2">
    <source>
        <dbReference type="Pfam" id="PF07879"/>
    </source>
</evidence>
<dbReference type="KEGG" id="jag:GJA_2136"/>
<dbReference type="Pfam" id="PF07879">
    <property type="entry name" value="PHB_acc_N"/>
    <property type="match status" value="1"/>
</dbReference>
<dbReference type="HOGENOM" id="CLU_089210_1_0_4"/>
<dbReference type="eggNOG" id="COG5394">
    <property type="taxonomic scope" value="Bacteria"/>
</dbReference>
<dbReference type="STRING" id="1349767.GJA_2136"/>
<feature type="domain" description="PHB accumulation regulatory" evidence="1">
    <location>
        <begin position="75"/>
        <end position="113"/>
    </location>
</feature>
<keyword evidence="4" id="KW-1185">Reference proteome</keyword>
<sequence>MSSAKKSIDRLIKKYPNRRLYDTQTSSYITLTDVKQLVLDNEEFTVVDAKSNDDLTRSILLQIILEEEANGVPMFSSGVLSQIIRYYGHAMQGMMGSYLEKNVQAFTDIQHKFTGGSANGTFEGKPFSPEMWTQFMNVQGPMMQGMMNNYIDQSKSLFVQMQEQIQNQSKNIFGAFPFVPPVPPADKK</sequence>
<accession>W0V4G1</accession>
<feature type="domain" description="PHB accumulation regulatory" evidence="1">
    <location>
        <begin position="127"/>
        <end position="166"/>
    </location>
</feature>
<evidence type="ECO:0000313" key="3">
    <source>
        <dbReference type="EMBL" id="CDG82771.1"/>
    </source>
</evidence>